<dbReference type="AlphaFoldDB" id="A0A6P7H4J2"/>
<organism evidence="1">
    <name type="scientific">Diabrotica virgifera virgifera</name>
    <name type="common">western corn rootworm</name>
    <dbReference type="NCBI Taxonomy" id="50390"/>
    <lineage>
        <taxon>Eukaryota</taxon>
        <taxon>Metazoa</taxon>
        <taxon>Ecdysozoa</taxon>
        <taxon>Arthropoda</taxon>
        <taxon>Hexapoda</taxon>
        <taxon>Insecta</taxon>
        <taxon>Pterygota</taxon>
        <taxon>Neoptera</taxon>
        <taxon>Endopterygota</taxon>
        <taxon>Coleoptera</taxon>
        <taxon>Polyphaga</taxon>
        <taxon>Cucujiformia</taxon>
        <taxon>Chrysomeloidea</taxon>
        <taxon>Chrysomelidae</taxon>
        <taxon>Galerucinae</taxon>
        <taxon>Diabroticina</taxon>
        <taxon>Diabroticites</taxon>
        <taxon>Diabrotica</taxon>
    </lineage>
</organism>
<dbReference type="RefSeq" id="XP_028153457.1">
    <property type="nucleotide sequence ID" value="XM_028297656.1"/>
</dbReference>
<sequence length="103" mass="12166">MAVISVKKSFKCDIKEESNSQSTHDACDYFDLKKIPRNTEIHQDGNKLNLFEENQKTEKGEDVYFGKAGKNLAMLNTNRKYIHRKVYLLLQRVKIILYYLYTQ</sequence>
<name>A0A6P7H4J2_DIAVI</name>
<dbReference type="InParanoid" id="A0A6P7H4J2"/>
<protein>
    <submittedName>
        <fullName evidence="1">Uncharacterized protein LOC114346915</fullName>
    </submittedName>
</protein>
<accession>A0A6P7H4J2</accession>
<reference evidence="1" key="1">
    <citation type="submission" date="2025-08" db="UniProtKB">
        <authorList>
            <consortium name="RefSeq"/>
        </authorList>
    </citation>
    <scope>IDENTIFICATION</scope>
    <source>
        <tissue evidence="1">Whole insect</tissue>
    </source>
</reference>
<proteinExistence type="predicted"/>
<gene>
    <name evidence="1" type="primary">LOC114346915</name>
</gene>
<evidence type="ECO:0000313" key="1">
    <source>
        <dbReference type="RefSeq" id="XP_028153457.1"/>
    </source>
</evidence>